<feature type="domain" description="HAT C-terminal dimerisation" evidence="1">
    <location>
        <begin position="53"/>
        <end position="99"/>
    </location>
</feature>
<evidence type="ECO:0000313" key="3">
    <source>
        <dbReference type="Proteomes" id="UP000078046"/>
    </source>
</evidence>
<dbReference type="EMBL" id="LWCA01001912">
    <property type="protein sequence ID" value="OAF64339.1"/>
    <property type="molecule type" value="Genomic_DNA"/>
</dbReference>
<sequence length="287" mass="32857">MIKPESSEFLVGVEVNEGKLHKAFHNKTKDADKKSSLITKINNYISLNIEIDYAINPIKQWNIFKESMPMLFQIAIIILIIPCFQVSVERSFNILKTIDNCTIDKRNFKCLIDTGAVSSFLPSVFKANKPSYKKFTDVNGNPIINKRTLKTKIFVKSLNNSFIHNFVVSNVSKPILSINIFVNHNIDILQNPTSLRNSLSSQSINFIKDKLTISFDPCDPQLNSKIDLNMAYLSKSFEETIKQFKYVFSNKQGRCKNYIHDIDIKDECKPVVGHCYSPPMHKREIVA</sequence>
<dbReference type="InterPro" id="IPR021109">
    <property type="entry name" value="Peptidase_aspartic_dom_sf"/>
</dbReference>
<dbReference type="Pfam" id="PF05699">
    <property type="entry name" value="Dimer_Tnp_hAT"/>
    <property type="match status" value="1"/>
</dbReference>
<gene>
    <name evidence="2" type="ORF">A3Q56_07948</name>
</gene>
<dbReference type="Proteomes" id="UP000078046">
    <property type="component" value="Unassembled WGS sequence"/>
</dbReference>
<dbReference type="GO" id="GO:0046983">
    <property type="term" value="F:protein dimerization activity"/>
    <property type="evidence" value="ECO:0007669"/>
    <property type="project" value="InterPro"/>
</dbReference>
<dbReference type="SUPFAM" id="SSF50630">
    <property type="entry name" value="Acid proteases"/>
    <property type="match status" value="1"/>
</dbReference>
<dbReference type="OrthoDB" id="6932368at2759"/>
<evidence type="ECO:0000313" key="2">
    <source>
        <dbReference type="EMBL" id="OAF64339.1"/>
    </source>
</evidence>
<evidence type="ECO:0000259" key="1">
    <source>
        <dbReference type="Pfam" id="PF05699"/>
    </source>
</evidence>
<name>A0A177AQS2_9BILA</name>
<accession>A0A177AQS2</accession>
<dbReference type="Gene3D" id="2.40.70.10">
    <property type="entry name" value="Acid Proteases"/>
    <property type="match status" value="1"/>
</dbReference>
<keyword evidence="3" id="KW-1185">Reference proteome</keyword>
<dbReference type="InterPro" id="IPR012337">
    <property type="entry name" value="RNaseH-like_sf"/>
</dbReference>
<dbReference type="InterPro" id="IPR008906">
    <property type="entry name" value="HATC_C_dom"/>
</dbReference>
<dbReference type="SUPFAM" id="SSF53098">
    <property type="entry name" value="Ribonuclease H-like"/>
    <property type="match status" value="1"/>
</dbReference>
<proteinExistence type="predicted"/>
<comment type="caution">
    <text evidence="2">The sequence shown here is derived from an EMBL/GenBank/DDBJ whole genome shotgun (WGS) entry which is preliminary data.</text>
</comment>
<feature type="non-terminal residue" evidence="2">
    <location>
        <position position="287"/>
    </location>
</feature>
<protein>
    <recommendedName>
        <fullName evidence="1">HAT C-terminal dimerisation domain-containing protein</fullName>
    </recommendedName>
</protein>
<organism evidence="2 3">
    <name type="scientific">Intoshia linei</name>
    <dbReference type="NCBI Taxonomy" id="1819745"/>
    <lineage>
        <taxon>Eukaryota</taxon>
        <taxon>Metazoa</taxon>
        <taxon>Spiralia</taxon>
        <taxon>Lophotrochozoa</taxon>
        <taxon>Mesozoa</taxon>
        <taxon>Orthonectida</taxon>
        <taxon>Rhopaluridae</taxon>
        <taxon>Intoshia</taxon>
    </lineage>
</organism>
<dbReference type="AlphaFoldDB" id="A0A177AQS2"/>
<reference evidence="2 3" key="1">
    <citation type="submission" date="2016-04" db="EMBL/GenBank/DDBJ databases">
        <title>The genome of Intoshia linei affirms orthonectids as highly simplified spiralians.</title>
        <authorList>
            <person name="Mikhailov K.V."/>
            <person name="Slusarev G.S."/>
            <person name="Nikitin M.A."/>
            <person name="Logacheva M.D."/>
            <person name="Penin A."/>
            <person name="Aleoshin V."/>
            <person name="Panchin Y.V."/>
        </authorList>
    </citation>
    <scope>NUCLEOTIDE SEQUENCE [LARGE SCALE GENOMIC DNA]</scope>
    <source>
        <strain evidence="2">Intl2013</strain>
        <tissue evidence="2">Whole animal</tissue>
    </source>
</reference>